<evidence type="ECO:0000313" key="3">
    <source>
        <dbReference type="EMBL" id="MVM32794.1"/>
    </source>
</evidence>
<name>A0A7K1SGF3_9BACT</name>
<keyword evidence="1" id="KW-0732">Signal</keyword>
<dbReference type="Gene3D" id="3.30.565.40">
    <property type="entry name" value="Fervidobacterium nodosum Rt17-B1 like"/>
    <property type="match status" value="1"/>
</dbReference>
<protein>
    <submittedName>
        <fullName evidence="3">DUF3298 domain-containing protein</fullName>
    </submittedName>
</protein>
<evidence type="ECO:0000256" key="1">
    <source>
        <dbReference type="SAM" id="SignalP"/>
    </source>
</evidence>
<dbReference type="EMBL" id="WPIN01000008">
    <property type="protein sequence ID" value="MVM32794.1"/>
    <property type="molecule type" value="Genomic_DNA"/>
</dbReference>
<feature type="domain" description="DUF3298" evidence="2">
    <location>
        <begin position="183"/>
        <end position="254"/>
    </location>
</feature>
<comment type="caution">
    <text evidence="3">The sequence shown here is derived from an EMBL/GenBank/DDBJ whole genome shotgun (WGS) entry which is preliminary data.</text>
</comment>
<gene>
    <name evidence="3" type="ORF">GO755_22325</name>
</gene>
<dbReference type="RefSeq" id="WP_157587500.1">
    <property type="nucleotide sequence ID" value="NZ_WPIN01000008.1"/>
</dbReference>
<dbReference type="Proteomes" id="UP000436006">
    <property type="component" value="Unassembled WGS sequence"/>
</dbReference>
<dbReference type="Pfam" id="PF11738">
    <property type="entry name" value="DUF3298"/>
    <property type="match status" value="1"/>
</dbReference>
<reference evidence="3 4" key="1">
    <citation type="submission" date="2019-12" db="EMBL/GenBank/DDBJ databases">
        <title>Spirosoma sp. HMF4905 genome sequencing and assembly.</title>
        <authorList>
            <person name="Kang H."/>
            <person name="Cha I."/>
            <person name="Kim H."/>
            <person name="Joh K."/>
        </authorList>
    </citation>
    <scope>NUCLEOTIDE SEQUENCE [LARGE SCALE GENOMIC DNA]</scope>
    <source>
        <strain evidence="3 4">HMF4905</strain>
    </source>
</reference>
<proteinExistence type="predicted"/>
<keyword evidence="4" id="KW-1185">Reference proteome</keyword>
<dbReference type="InterPro" id="IPR037126">
    <property type="entry name" value="PdaC/RsiV-like_sf"/>
</dbReference>
<evidence type="ECO:0000259" key="2">
    <source>
        <dbReference type="Pfam" id="PF11738"/>
    </source>
</evidence>
<feature type="chain" id="PRO_5029712273" evidence="1">
    <location>
        <begin position="19"/>
        <end position="265"/>
    </location>
</feature>
<evidence type="ECO:0000313" key="4">
    <source>
        <dbReference type="Proteomes" id="UP000436006"/>
    </source>
</evidence>
<dbReference type="InterPro" id="IPR021729">
    <property type="entry name" value="DUF3298"/>
</dbReference>
<organism evidence="3 4">
    <name type="scientific">Spirosoma arboris</name>
    <dbReference type="NCBI Taxonomy" id="2682092"/>
    <lineage>
        <taxon>Bacteria</taxon>
        <taxon>Pseudomonadati</taxon>
        <taxon>Bacteroidota</taxon>
        <taxon>Cytophagia</taxon>
        <taxon>Cytophagales</taxon>
        <taxon>Cytophagaceae</taxon>
        <taxon>Spirosoma</taxon>
    </lineage>
</organism>
<dbReference type="PROSITE" id="PS51257">
    <property type="entry name" value="PROKAR_LIPOPROTEIN"/>
    <property type="match status" value="1"/>
</dbReference>
<dbReference type="AlphaFoldDB" id="A0A7K1SGF3"/>
<feature type="signal peptide" evidence="1">
    <location>
        <begin position="1"/>
        <end position="18"/>
    </location>
</feature>
<accession>A0A7K1SGF3</accession>
<sequence>MKYLFATLLFGLIGFLSACHSTNSGPPALERQHYTFAGSTRCDTTSNTGVDVDVSYILLTDDTEGARKINDSLRLLAVNSVIGWLDSATVGSHPDARTDLAMAASLFATDYEAMRKEMGSLGGCWELDTKADTVHAGSKALTVKVETYAYTGGAHPNSSLSFYTFDRETGRMLTLSDMIADTTALLGVLEQAFRQQQNLLPKANLEEQGYFLRDGRFFLPANVGTSREGMIFYYNPYEIAAYAVGPIQVTVPYEKLNGILRDDWL</sequence>
<dbReference type="Gene3D" id="3.90.640.20">
    <property type="entry name" value="Heat-shock cognate protein, ATPase"/>
    <property type="match status" value="1"/>
</dbReference>